<sequence length="65" mass="7351">MCVSLCMCVYTLRHRVKVQKHLSTHIYPPCEIVVANVLSITSVGSHILLESGLLIKCKEKENQKK</sequence>
<dbReference type="EMBL" id="KQ420055">
    <property type="protein sequence ID" value="KOF81456.1"/>
    <property type="molecule type" value="Genomic_DNA"/>
</dbReference>
<gene>
    <name evidence="1" type="ORF">OCBIM_22026486mg</name>
</gene>
<reference evidence="1" key="1">
    <citation type="submission" date="2015-07" db="EMBL/GenBank/DDBJ databases">
        <title>MeaNS - Measles Nucleotide Surveillance Program.</title>
        <authorList>
            <person name="Tran T."/>
            <person name="Druce J."/>
        </authorList>
    </citation>
    <scope>NUCLEOTIDE SEQUENCE</scope>
    <source>
        <strain evidence="1">UCB-OBI-ISO-001</strain>
        <tissue evidence="1">Gonad</tissue>
    </source>
</reference>
<organism evidence="1">
    <name type="scientific">Octopus bimaculoides</name>
    <name type="common">California two-spotted octopus</name>
    <dbReference type="NCBI Taxonomy" id="37653"/>
    <lineage>
        <taxon>Eukaryota</taxon>
        <taxon>Metazoa</taxon>
        <taxon>Spiralia</taxon>
        <taxon>Lophotrochozoa</taxon>
        <taxon>Mollusca</taxon>
        <taxon>Cephalopoda</taxon>
        <taxon>Coleoidea</taxon>
        <taxon>Octopodiformes</taxon>
        <taxon>Octopoda</taxon>
        <taxon>Incirrata</taxon>
        <taxon>Octopodidae</taxon>
        <taxon>Octopus</taxon>
    </lineage>
</organism>
<name>A0A0L8GWL5_OCTBM</name>
<accession>A0A0L8GWL5</accession>
<dbReference type="AlphaFoldDB" id="A0A0L8GWL5"/>
<proteinExistence type="predicted"/>
<protein>
    <submittedName>
        <fullName evidence="1">Uncharacterized protein</fullName>
    </submittedName>
</protein>
<evidence type="ECO:0000313" key="1">
    <source>
        <dbReference type="EMBL" id="KOF81456.1"/>
    </source>
</evidence>